<feature type="chain" id="PRO_5022873182" evidence="1">
    <location>
        <begin position="22"/>
        <end position="82"/>
    </location>
</feature>
<dbReference type="AlphaFoldDB" id="A0A5B0PIW1"/>
<dbReference type="EMBL" id="VDEP01000340">
    <property type="protein sequence ID" value="KAA1100544.1"/>
    <property type="molecule type" value="Genomic_DNA"/>
</dbReference>
<accession>A0A5B0PIW1</accession>
<organism evidence="2 3">
    <name type="scientific">Puccinia graminis f. sp. tritici</name>
    <dbReference type="NCBI Taxonomy" id="56615"/>
    <lineage>
        <taxon>Eukaryota</taxon>
        <taxon>Fungi</taxon>
        <taxon>Dikarya</taxon>
        <taxon>Basidiomycota</taxon>
        <taxon>Pucciniomycotina</taxon>
        <taxon>Pucciniomycetes</taxon>
        <taxon>Pucciniales</taxon>
        <taxon>Pucciniaceae</taxon>
        <taxon>Puccinia</taxon>
    </lineage>
</organism>
<evidence type="ECO:0000256" key="1">
    <source>
        <dbReference type="SAM" id="SignalP"/>
    </source>
</evidence>
<proteinExistence type="predicted"/>
<sequence>MNRLALSTIVVAAALVSVSVGMYTTDQKAIAGHDAESVGSMCEYDDDDDMSVFGTNHDASGRCQGCRNVDGACGIYCPGLNR</sequence>
<evidence type="ECO:0000313" key="2">
    <source>
        <dbReference type="EMBL" id="KAA1100544.1"/>
    </source>
</evidence>
<dbReference type="Proteomes" id="UP000325313">
    <property type="component" value="Unassembled WGS sequence"/>
</dbReference>
<reference evidence="2 3" key="1">
    <citation type="submission" date="2019-05" db="EMBL/GenBank/DDBJ databases">
        <title>Emergence of the Ug99 lineage of the wheat stem rust pathogen through somatic hybridization.</title>
        <authorList>
            <person name="Li F."/>
            <person name="Upadhyaya N.M."/>
            <person name="Sperschneider J."/>
            <person name="Matny O."/>
            <person name="Nguyen-Phuc H."/>
            <person name="Mago R."/>
            <person name="Raley C."/>
            <person name="Miller M.E."/>
            <person name="Silverstein K.A.T."/>
            <person name="Henningsen E."/>
            <person name="Hirsch C.D."/>
            <person name="Visser B."/>
            <person name="Pretorius Z.A."/>
            <person name="Steffenson B.J."/>
            <person name="Schwessinger B."/>
            <person name="Dodds P.N."/>
            <person name="Figueroa M."/>
        </authorList>
    </citation>
    <scope>NUCLEOTIDE SEQUENCE [LARGE SCALE GENOMIC DNA]</scope>
    <source>
        <strain evidence="2 3">Ug99</strain>
    </source>
</reference>
<name>A0A5B0PIW1_PUCGR</name>
<gene>
    <name evidence="2" type="ORF">PGTUg99_019790</name>
</gene>
<feature type="signal peptide" evidence="1">
    <location>
        <begin position="1"/>
        <end position="21"/>
    </location>
</feature>
<evidence type="ECO:0000313" key="3">
    <source>
        <dbReference type="Proteomes" id="UP000325313"/>
    </source>
</evidence>
<keyword evidence="1" id="KW-0732">Signal</keyword>
<protein>
    <submittedName>
        <fullName evidence="2">Uncharacterized protein</fullName>
    </submittedName>
</protein>
<comment type="caution">
    <text evidence="2">The sequence shown here is derived from an EMBL/GenBank/DDBJ whole genome shotgun (WGS) entry which is preliminary data.</text>
</comment>